<name>A0A369AZQ6_9ENTE</name>
<dbReference type="GO" id="GO:0004521">
    <property type="term" value="F:RNA endonuclease activity"/>
    <property type="evidence" value="ECO:0007669"/>
    <property type="project" value="InterPro"/>
</dbReference>
<keyword evidence="4" id="KW-0378">Hydrolase</keyword>
<comment type="similarity">
    <text evidence="5">Belongs to the YicC/YloC family.</text>
</comment>
<dbReference type="PANTHER" id="PTHR30636:SF3">
    <property type="entry name" value="UPF0701 PROTEIN YICC"/>
    <property type="match status" value="1"/>
</dbReference>
<sequence>MKSMTGYGKSTCLKENYQIIVEIKSVNHRFLDTVIRMPREFNAVEMKLKNMTKKYLNRGRVECFVTVKKETDAYQTMEIKWGLLDKLVKELDEAEETRYADYHFSAKKILSGAINHPALFEVVESDEVDEQLEIDLLTTFEEAVRALDKSRLEEGTGIKEYFVTYKKEIESAVEKIRGQAEIFEAEHQEKLEKKVMDLVGDKIDEPRILTEVALLIEKGDINEEIDRLILHLKKFESLIQNEASIGKELDFLIQEMNREVNTIGSKSTTIAIKEQVVFLKTVIEKIREQVQNIE</sequence>
<proteinExistence type="inferred from homology"/>
<accession>A0A369AZQ6</accession>
<organism evidence="8 9">
    <name type="scientific">Vagococcus fluvialis</name>
    <dbReference type="NCBI Taxonomy" id="2738"/>
    <lineage>
        <taxon>Bacteria</taxon>
        <taxon>Bacillati</taxon>
        <taxon>Bacillota</taxon>
        <taxon>Bacilli</taxon>
        <taxon>Lactobacillales</taxon>
        <taxon>Enterococcaceae</taxon>
        <taxon>Vagococcus</taxon>
    </lineage>
</organism>
<gene>
    <name evidence="8" type="ORF">CBF32_04055</name>
</gene>
<evidence type="ECO:0000259" key="7">
    <source>
        <dbReference type="Pfam" id="PF08340"/>
    </source>
</evidence>
<dbReference type="RefSeq" id="WP_114289085.1">
    <property type="nucleotide sequence ID" value="NZ_CP081459.1"/>
</dbReference>
<dbReference type="NCBIfam" id="TIGR00255">
    <property type="entry name" value="YicC/YloC family endoribonuclease"/>
    <property type="match status" value="1"/>
</dbReference>
<dbReference type="AlphaFoldDB" id="A0A369AZQ6"/>
<dbReference type="InterPro" id="IPR013551">
    <property type="entry name" value="YicC-like_C"/>
</dbReference>
<keyword evidence="9" id="KW-1185">Reference proteome</keyword>
<dbReference type="EMBL" id="NGJX01000003">
    <property type="protein sequence ID" value="RSU03853.1"/>
    <property type="molecule type" value="Genomic_DNA"/>
</dbReference>
<dbReference type="OrthoDB" id="9771229at2"/>
<comment type="cofactor">
    <cofactor evidence="1">
        <name>a divalent metal cation</name>
        <dbReference type="ChEBI" id="CHEBI:60240"/>
    </cofactor>
</comment>
<evidence type="ECO:0000256" key="1">
    <source>
        <dbReference type="ARBA" id="ARBA00001968"/>
    </source>
</evidence>
<dbReference type="InterPro" id="IPR013527">
    <property type="entry name" value="YicC-like_N"/>
</dbReference>
<evidence type="ECO:0000313" key="8">
    <source>
        <dbReference type="EMBL" id="RSU03853.1"/>
    </source>
</evidence>
<dbReference type="GeneID" id="63145877"/>
<keyword evidence="3" id="KW-0255">Endonuclease</keyword>
<comment type="caution">
    <text evidence="8">The sequence shown here is derived from an EMBL/GenBank/DDBJ whole genome shotgun (WGS) entry which is preliminary data.</text>
</comment>
<dbReference type="Pfam" id="PF03755">
    <property type="entry name" value="YicC-like_N"/>
    <property type="match status" value="1"/>
</dbReference>
<feature type="domain" description="Endoribonuclease YicC-like N-terminal" evidence="6">
    <location>
        <begin position="1"/>
        <end position="159"/>
    </location>
</feature>
<evidence type="ECO:0000256" key="4">
    <source>
        <dbReference type="ARBA" id="ARBA00022801"/>
    </source>
</evidence>
<evidence type="ECO:0000256" key="2">
    <source>
        <dbReference type="ARBA" id="ARBA00022722"/>
    </source>
</evidence>
<dbReference type="GO" id="GO:0016787">
    <property type="term" value="F:hydrolase activity"/>
    <property type="evidence" value="ECO:0007669"/>
    <property type="project" value="UniProtKB-KW"/>
</dbReference>
<feature type="domain" description="Endoribonuclease YicC-like C-terminal" evidence="7">
    <location>
        <begin position="179"/>
        <end position="294"/>
    </location>
</feature>
<dbReference type="PANTHER" id="PTHR30636">
    <property type="entry name" value="UPF0701 PROTEIN YICC"/>
    <property type="match status" value="1"/>
</dbReference>
<protein>
    <submittedName>
        <fullName evidence="8">YicC family protein</fullName>
    </submittedName>
</protein>
<evidence type="ECO:0000256" key="5">
    <source>
        <dbReference type="ARBA" id="ARBA00035648"/>
    </source>
</evidence>
<reference evidence="8 9" key="1">
    <citation type="submission" date="2017-05" db="EMBL/GenBank/DDBJ databases">
        <title>Vagococcus spp. assemblies.</title>
        <authorList>
            <person name="Gulvik C.A."/>
        </authorList>
    </citation>
    <scope>NUCLEOTIDE SEQUENCE [LARGE SCALE GENOMIC DNA]</scope>
    <source>
        <strain evidence="8 9">NCFB 2497</strain>
    </source>
</reference>
<evidence type="ECO:0000259" key="6">
    <source>
        <dbReference type="Pfam" id="PF03755"/>
    </source>
</evidence>
<evidence type="ECO:0000256" key="3">
    <source>
        <dbReference type="ARBA" id="ARBA00022759"/>
    </source>
</evidence>
<keyword evidence="2" id="KW-0540">Nuclease</keyword>
<dbReference type="Proteomes" id="UP000288197">
    <property type="component" value="Unassembled WGS sequence"/>
</dbReference>
<evidence type="ECO:0000313" key="9">
    <source>
        <dbReference type="Proteomes" id="UP000288197"/>
    </source>
</evidence>
<dbReference type="InterPro" id="IPR005229">
    <property type="entry name" value="YicC/YloC-like"/>
</dbReference>
<dbReference type="Pfam" id="PF08340">
    <property type="entry name" value="YicC-like_C"/>
    <property type="match status" value="1"/>
</dbReference>